<feature type="region of interest" description="Disordered" evidence="6">
    <location>
        <begin position="375"/>
        <end position="441"/>
    </location>
</feature>
<sequence length="441" mass="48008">MFFAGGLQEGIALALSQAKTVICFVRDDEQTSTLWEEEYFTDEELAQLLESRSVLLRLSKDSQEAGFLTSFCPVTKFPAVVVIKHGTLREYIVPDISKDDFHSRLRIALEDDKPAVQVTSAQLSHNYAGGPASAPAPTSLPVPAPASAVSPTSESQRRPDQQRYDGLRLGNRTYRVEAPSPTEKPEAKKQEESSKKKEQVKPVGSAREKRVPETKATKASTPVESTTKPAEEHKSRTPTPPTQYRLQVRLFDGSSVRSSFSPSQTIRGDVRPWIDHQMTEEKRPYNLKHILTPLPNRTLTIAEEEQTLAELGLGSTANLVMVPINTYTEAYSAAGSSLPARAVSSAVSTAYGLVSSAVGTATGLVGSFLGYGQPATTSSEANSASRSSSSLSGDGATRPRPSAARGPIIRTLRDQRNEHNDSQFYNGNQLNFEPRGDTDRQ</sequence>
<dbReference type="GO" id="GO:0006986">
    <property type="term" value="P:response to unfolded protein"/>
    <property type="evidence" value="ECO:0007669"/>
    <property type="project" value="UniProtKB-KW"/>
</dbReference>
<dbReference type="Gene3D" id="3.10.20.90">
    <property type="entry name" value="Phosphatidylinositol 3-kinase Catalytic Subunit, Chain A, domain 1"/>
    <property type="match status" value="1"/>
</dbReference>
<dbReference type="InterPro" id="IPR036249">
    <property type="entry name" value="Thioredoxin-like_sf"/>
</dbReference>
<dbReference type="OrthoDB" id="2445133at2759"/>
<comment type="function">
    <text evidence="5">Involved in endoplasmic reticulum-associated protein degradation (ERAD). Acts as a platform to recruit both UBQLN1 and VCP to the ER during ERAD.</text>
</comment>
<evidence type="ECO:0000313" key="9">
    <source>
        <dbReference type="Proteomes" id="UP000326565"/>
    </source>
</evidence>
<proteinExistence type="predicted"/>
<evidence type="ECO:0000313" key="8">
    <source>
        <dbReference type="EMBL" id="KAB8077090.1"/>
    </source>
</evidence>
<dbReference type="PROSITE" id="PS50033">
    <property type="entry name" value="UBX"/>
    <property type="match status" value="1"/>
</dbReference>
<dbReference type="PANTHER" id="PTHR46424:SF1">
    <property type="entry name" value="UBX DOMAIN-CONTAINING PROTEIN 4"/>
    <property type="match status" value="1"/>
</dbReference>
<feature type="compositionally biased region" description="Low complexity" evidence="6">
    <location>
        <begin position="378"/>
        <end position="392"/>
    </location>
</feature>
<name>A0A5N5XD49_9EURO</name>
<evidence type="ECO:0000256" key="4">
    <source>
        <dbReference type="ARBA" id="ARBA00041575"/>
    </source>
</evidence>
<reference evidence="8 9" key="1">
    <citation type="submission" date="2019-04" db="EMBL/GenBank/DDBJ databases">
        <title>Friends and foes A comparative genomics study of 23 Aspergillus species from section Flavi.</title>
        <authorList>
            <consortium name="DOE Joint Genome Institute"/>
            <person name="Kjaerbolling I."/>
            <person name="Vesth T."/>
            <person name="Frisvad J.C."/>
            <person name="Nybo J.L."/>
            <person name="Theobald S."/>
            <person name="Kildgaard S."/>
            <person name="Isbrandt T."/>
            <person name="Kuo A."/>
            <person name="Sato A."/>
            <person name="Lyhne E.K."/>
            <person name="Kogle M.E."/>
            <person name="Wiebenga A."/>
            <person name="Kun R.S."/>
            <person name="Lubbers R.J."/>
            <person name="Makela M.R."/>
            <person name="Barry K."/>
            <person name="Chovatia M."/>
            <person name="Clum A."/>
            <person name="Daum C."/>
            <person name="Haridas S."/>
            <person name="He G."/>
            <person name="LaButti K."/>
            <person name="Lipzen A."/>
            <person name="Mondo S."/>
            <person name="Riley R."/>
            <person name="Salamov A."/>
            <person name="Simmons B.A."/>
            <person name="Magnuson J.K."/>
            <person name="Henrissat B."/>
            <person name="Mortensen U.H."/>
            <person name="Larsen T.O."/>
            <person name="Devries R.P."/>
            <person name="Grigoriev I.V."/>
            <person name="Machida M."/>
            <person name="Baker S.E."/>
            <person name="Andersen M.R."/>
        </authorList>
    </citation>
    <scope>NUCLEOTIDE SEQUENCE [LARGE SCALE GENOMIC DNA]</scope>
    <source>
        <strain evidence="8 9">CBS 151.66</strain>
    </source>
</reference>
<dbReference type="SUPFAM" id="SSF54236">
    <property type="entry name" value="Ubiquitin-like"/>
    <property type="match status" value="1"/>
</dbReference>
<dbReference type="PANTHER" id="PTHR46424">
    <property type="entry name" value="UBX DOMAIN-CONTAINING PROTEIN 4"/>
    <property type="match status" value="1"/>
</dbReference>
<dbReference type="GO" id="GO:0005789">
    <property type="term" value="C:endoplasmic reticulum membrane"/>
    <property type="evidence" value="ECO:0007669"/>
    <property type="project" value="UniProtKB-SubCell"/>
</dbReference>
<dbReference type="EMBL" id="ML732172">
    <property type="protein sequence ID" value="KAB8077090.1"/>
    <property type="molecule type" value="Genomic_DNA"/>
</dbReference>
<dbReference type="InterPro" id="IPR001012">
    <property type="entry name" value="UBX_dom"/>
</dbReference>
<evidence type="ECO:0000256" key="2">
    <source>
        <dbReference type="ARBA" id="ARBA00023230"/>
    </source>
</evidence>
<evidence type="ECO:0000256" key="5">
    <source>
        <dbReference type="ARBA" id="ARBA00046062"/>
    </source>
</evidence>
<protein>
    <recommendedName>
        <fullName evidence="4">UBX domain-containing protein 2</fullName>
    </recommendedName>
</protein>
<comment type="subunit">
    <text evidence="3">Directly interacts with VCP. Interacts with UBQLN1. Forms a complex with VCP and UBQLN1.</text>
</comment>
<comment type="subcellular location">
    <subcellularLocation>
        <location evidence="1">Endoplasmic reticulum membrane</location>
        <topology evidence="1">Peripheral membrane protein</topology>
    </subcellularLocation>
</comment>
<keyword evidence="9" id="KW-1185">Reference proteome</keyword>
<feature type="compositionally biased region" description="Polar residues" evidence="6">
    <location>
        <begin position="217"/>
        <end position="228"/>
    </location>
</feature>
<evidence type="ECO:0000256" key="6">
    <source>
        <dbReference type="SAM" id="MobiDB-lite"/>
    </source>
</evidence>
<feature type="region of interest" description="Disordered" evidence="6">
    <location>
        <begin position="126"/>
        <end position="242"/>
    </location>
</feature>
<dbReference type="Proteomes" id="UP000326565">
    <property type="component" value="Unassembled WGS sequence"/>
</dbReference>
<dbReference type="SUPFAM" id="SSF52833">
    <property type="entry name" value="Thioredoxin-like"/>
    <property type="match status" value="1"/>
</dbReference>
<evidence type="ECO:0000259" key="7">
    <source>
        <dbReference type="PROSITE" id="PS50033"/>
    </source>
</evidence>
<dbReference type="Pfam" id="PF00789">
    <property type="entry name" value="UBX"/>
    <property type="match status" value="1"/>
</dbReference>
<dbReference type="Pfam" id="PF23187">
    <property type="entry name" value="UBX7_N"/>
    <property type="match status" value="1"/>
</dbReference>
<feature type="domain" description="UBX" evidence="7">
    <location>
        <begin position="239"/>
        <end position="321"/>
    </location>
</feature>
<feature type="compositionally biased region" description="Basic and acidic residues" evidence="6">
    <location>
        <begin position="155"/>
        <end position="166"/>
    </location>
</feature>
<evidence type="ECO:0000256" key="3">
    <source>
        <dbReference type="ARBA" id="ARBA00038812"/>
    </source>
</evidence>
<feature type="compositionally biased region" description="Basic and acidic residues" evidence="6">
    <location>
        <begin position="183"/>
        <end position="216"/>
    </location>
</feature>
<feature type="compositionally biased region" description="Low complexity" evidence="6">
    <location>
        <begin position="128"/>
        <end position="137"/>
    </location>
</feature>
<organism evidence="8 9">
    <name type="scientific">Aspergillus leporis</name>
    <dbReference type="NCBI Taxonomy" id="41062"/>
    <lineage>
        <taxon>Eukaryota</taxon>
        <taxon>Fungi</taxon>
        <taxon>Dikarya</taxon>
        <taxon>Ascomycota</taxon>
        <taxon>Pezizomycotina</taxon>
        <taxon>Eurotiomycetes</taxon>
        <taxon>Eurotiomycetidae</taxon>
        <taxon>Eurotiales</taxon>
        <taxon>Aspergillaceae</taxon>
        <taxon>Aspergillus</taxon>
        <taxon>Aspergillus subgen. Circumdati</taxon>
    </lineage>
</organism>
<feature type="compositionally biased region" description="Basic and acidic residues" evidence="6">
    <location>
        <begin position="411"/>
        <end position="421"/>
    </location>
</feature>
<dbReference type="Gene3D" id="3.40.30.10">
    <property type="entry name" value="Glutaredoxin"/>
    <property type="match status" value="1"/>
</dbReference>
<dbReference type="InterPro" id="IPR029071">
    <property type="entry name" value="Ubiquitin-like_domsf"/>
</dbReference>
<dbReference type="SMART" id="SM00166">
    <property type="entry name" value="UBX"/>
    <property type="match status" value="1"/>
</dbReference>
<feature type="compositionally biased region" description="Polar residues" evidence="6">
    <location>
        <begin position="422"/>
        <end position="431"/>
    </location>
</feature>
<keyword evidence="2" id="KW-0834">Unfolded protein response</keyword>
<evidence type="ECO:0000256" key="1">
    <source>
        <dbReference type="ARBA" id="ARBA00004406"/>
    </source>
</evidence>
<dbReference type="GO" id="GO:0036503">
    <property type="term" value="P:ERAD pathway"/>
    <property type="evidence" value="ECO:0007669"/>
    <property type="project" value="TreeGrafter"/>
</dbReference>
<dbReference type="CDD" id="cd01767">
    <property type="entry name" value="UBX"/>
    <property type="match status" value="1"/>
</dbReference>
<accession>A0A5N5XD49</accession>
<gene>
    <name evidence="8" type="ORF">BDV29DRAFT_67250</name>
</gene>
<dbReference type="AlphaFoldDB" id="A0A5N5XD49"/>